<organism evidence="2 3">
    <name type="scientific">Saccharopolyspora shandongensis</name>
    <dbReference type="NCBI Taxonomy" id="418495"/>
    <lineage>
        <taxon>Bacteria</taxon>
        <taxon>Bacillati</taxon>
        <taxon>Actinomycetota</taxon>
        <taxon>Actinomycetes</taxon>
        <taxon>Pseudonocardiales</taxon>
        <taxon>Pseudonocardiaceae</taxon>
        <taxon>Saccharopolyspora</taxon>
    </lineage>
</organism>
<dbReference type="EMBL" id="FNOK01000039">
    <property type="protein sequence ID" value="SDY92631.1"/>
    <property type="molecule type" value="Genomic_DNA"/>
</dbReference>
<dbReference type="InterPro" id="IPR032466">
    <property type="entry name" value="Metal_Hydrolase"/>
</dbReference>
<reference evidence="3" key="1">
    <citation type="submission" date="2016-10" db="EMBL/GenBank/DDBJ databases">
        <authorList>
            <person name="Varghese N."/>
            <person name="Submissions S."/>
        </authorList>
    </citation>
    <scope>NUCLEOTIDE SEQUENCE [LARGE SCALE GENOMIC DNA]</scope>
    <source>
        <strain evidence="3">CGMCC 4.3530</strain>
    </source>
</reference>
<dbReference type="SUPFAM" id="SSF51338">
    <property type="entry name" value="Composite domain of metallo-dependent hydrolases"/>
    <property type="match status" value="1"/>
</dbReference>
<dbReference type="InterPro" id="IPR013108">
    <property type="entry name" value="Amidohydro_3"/>
</dbReference>
<dbReference type="Gene3D" id="2.30.40.10">
    <property type="entry name" value="Urease, subunit C, domain 1"/>
    <property type="match status" value="1"/>
</dbReference>
<dbReference type="PANTHER" id="PTHR22642">
    <property type="entry name" value="IMIDAZOLONEPROPIONASE"/>
    <property type="match status" value="1"/>
</dbReference>
<dbReference type="STRING" id="418495.SAMN05216215_103947"/>
<dbReference type="InterPro" id="IPR006311">
    <property type="entry name" value="TAT_signal"/>
</dbReference>
<gene>
    <name evidence="2" type="ORF">SAMN05216215_103947</name>
</gene>
<dbReference type="Pfam" id="PF07969">
    <property type="entry name" value="Amidohydro_3"/>
    <property type="match status" value="1"/>
</dbReference>
<dbReference type="GO" id="GO:0016810">
    <property type="term" value="F:hydrolase activity, acting on carbon-nitrogen (but not peptide) bonds"/>
    <property type="evidence" value="ECO:0007669"/>
    <property type="project" value="InterPro"/>
</dbReference>
<dbReference type="InterPro" id="IPR011059">
    <property type="entry name" value="Metal-dep_hydrolase_composite"/>
</dbReference>
<dbReference type="SUPFAM" id="SSF51556">
    <property type="entry name" value="Metallo-dependent hydrolases"/>
    <property type="match status" value="1"/>
</dbReference>
<name>A0A1H3NUL1_9PSEU</name>
<accession>A0A1H3NUL1</accession>
<dbReference type="Gene3D" id="3.10.310.70">
    <property type="match status" value="1"/>
</dbReference>
<evidence type="ECO:0000259" key="1">
    <source>
        <dbReference type="Pfam" id="PF07969"/>
    </source>
</evidence>
<dbReference type="CDD" id="cd01300">
    <property type="entry name" value="YtcJ_like"/>
    <property type="match status" value="1"/>
</dbReference>
<keyword evidence="3" id="KW-1185">Reference proteome</keyword>
<dbReference type="PROSITE" id="PS51318">
    <property type="entry name" value="TAT"/>
    <property type="match status" value="1"/>
</dbReference>
<protein>
    <recommendedName>
        <fullName evidence="1">Amidohydrolase 3 domain-containing protein</fullName>
    </recommendedName>
</protein>
<dbReference type="AlphaFoldDB" id="A0A1H3NUL1"/>
<sequence>MCQECCRPSPQPRISRAQFLKLVGLATAGAAFTAGCASGDTGAGQSGGRKLIDNVRGFTLTADGPREFGSLLVEADGRVGGLDVGSAGGAERIDGRGRVLIPGLHDAHGHFGQLGANVSQLNLAGTKSLQEAMQALKTFAAQHPERQWILGRGWNDVIWGLGRLPSAADLDAVVPDRPVWLVRVDGHAGVANSAALRQAGITRDTPTPSGGDIVRGADGAPTGAFVDAAQDLVEQHLPKPTVDDLKQNFLAAQRKLNEVGLTSVSDAGTSAAELAVLHQLAGSGELTIRTNSFLTYDAFRELGAKARTDSVAGDMLRVRTVKLYIDGALGSHGAAMLQPYEDDPGNSGLPQLDAAELRNRVSQVMRDGFQVATHAIGDAGNRMVLDAYEAAAAESASGMRHRIEHAQVLAVEDIPRLRAHGIIASMQPVHATDDMNMAEKRVGHRRIAGAYAWRTMLDQGITIASGSDFPVSSENPFDGLHAAVTRTDRDGQPVGGWYPDQAMSPHEALRSFTLDAAFAAHQERVLGSLEPGKWADFVILDQDPLEPPPGRARWQTKTLQTWVAGRRVGEYGSL</sequence>
<dbReference type="Gene3D" id="3.20.20.140">
    <property type="entry name" value="Metal-dependent hydrolases"/>
    <property type="match status" value="1"/>
</dbReference>
<feature type="domain" description="Amidohydrolase 3" evidence="1">
    <location>
        <begin position="93"/>
        <end position="568"/>
    </location>
</feature>
<evidence type="ECO:0000313" key="2">
    <source>
        <dbReference type="EMBL" id="SDY92631.1"/>
    </source>
</evidence>
<dbReference type="PANTHER" id="PTHR22642:SF2">
    <property type="entry name" value="PROTEIN LONG AFTER FAR-RED 3"/>
    <property type="match status" value="1"/>
</dbReference>
<dbReference type="InterPro" id="IPR033932">
    <property type="entry name" value="YtcJ-like"/>
</dbReference>
<evidence type="ECO:0000313" key="3">
    <source>
        <dbReference type="Proteomes" id="UP000199529"/>
    </source>
</evidence>
<dbReference type="Proteomes" id="UP000199529">
    <property type="component" value="Unassembled WGS sequence"/>
</dbReference>
<proteinExistence type="predicted"/>
<dbReference type="OrthoDB" id="3173428at2"/>
<dbReference type="RefSeq" id="WP_093272673.1">
    <property type="nucleotide sequence ID" value="NZ_FNOK01000039.1"/>
</dbReference>